<dbReference type="SUPFAM" id="SSF55486">
    <property type="entry name" value="Metalloproteases ('zincins'), catalytic domain"/>
    <property type="match status" value="1"/>
</dbReference>
<feature type="domain" description="Peptidase M61 catalytic" evidence="1">
    <location>
        <begin position="306"/>
        <end position="417"/>
    </location>
</feature>
<evidence type="ECO:0000313" key="4">
    <source>
        <dbReference type="Proteomes" id="UP000051254"/>
    </source>
</evidence>
<dbReference type="InterPro" id="IPR007963">
    <property type="entry name" value="Peptidase_M61_catalytic"/>
</dbReference>
<name>A0A0R0BY19_9GAMM</name>
<dbReference type="InterPro" id="IPR027268">
    <property type="entry name" value="Peptidase_M4/M1_CTD_sf"/>
</dbReference>
<evidence type="ECO:0000259" key="2">
    <source>
        <dbReference type="Pfam" id="PF17899"/>
    </source>
</evidence>
<proteinExistence type="predicted"/>
<evidence type="ECO:0008006" key="5">
    <source>
        <dbReference type="Google" id="ProtNLM"/>
    </source>
</evidence>
<dbReference type="Gene3D" id="1.10.390.10">
    <property type="entry name" value="Neutral Protease Domain 2"/>
    <property type="match status" value="1"/>
</dbReference>
<dbReference type="InterPro" id="IPR036034">
    <property type="entry name" value="PDZ_sf"/>
</dbReference>
<dbReference type="InterPro" id="IPR024191">
    <property type="entry name" value="Peptidase_M61"/>
</dbReference>
<dbReference type="STRING" id="266128.ABB25_06900"/>
<reference evidence="3 4" key="1">
    <citation type="submission" date="2015-05" db="EMBL/GenBank/DDBJ databases">
        <title>Genome sequencing and analysis of members of genus Stenotrophomonas.</title>
        <authorList>
            <person name="Patil P.P."/>
            <person name="Midha S."/>
            <person name="Patil P.B."/>
        </authorList>
    </citation>
    <scope>NUCLEOTIDE SEQUENCE [LARGE SCALE GENOMIC DNA]</scope>
    <source>
        <strain evidence="3 4">DSM 17805</strain>
    </source>
</reference>
<dbReference type="Proteomes" id="UP000051254">
    <property type="component" value="Unassembled WGS sequence"/>
</dbReference>
<accession>A0A0R0BY19</accession>
<dbReference type="PIRSF" id="PIRSF016493">
    <property type="entry name" value="Glycyl_aminpptds"/>
    <property type="match status" value="1"/>
</dbReference>
<dbReference type="Pfam" id="PF17899">
    <property type="entry name" value="Peptidase_M61_N"/>
    <property type="match status" value="1"/>
</dbReference>
<evidence type="ECO:0000313" key="3">
    <source>
        <dbReference type="EMBL" id="KRG58414.1"/>
    </source>
</evidence>
<dbReference type="PATRIC" id="fig|266128.3.peg.253"/>
<protein>
    <recommendedName>
        <fullName evidence="5">Peptidase M61</fullName>
    </recommendedName>
</protein>
<sequence length="628" mass="68913">MARWQEWAAAAMVGGTMLGVLWAGPANASAVPWPLPAMQLTVQAHDVQRRIQQVRQSLSVRPGPLTLHYPQWIPGHHAPTGPINQIAGLQFSGNGQPLAWQRDPLDVYAFQLTIPEGVSTLEIAFDYLSPTASDQGRVAMTPNLLAIQWHRVLLYPKGFDTRYLLVAPTLCLPTGWYSASALRSVRRGDCEHYLPESVMTLIDSPVYAGRHLARFPLDAGKSQPVMLHVVAEQAALLQPADAVLAAHKALVAEADVLFGQRPYAHYDFLLALSDTFSGIGLEHAQSSENGMHEGYLQGEGPIADNDLLAHEYVHAWIGKAWRPAGSFSPHYNAAQDNRGLWIYEGLTQYWALVLAARSGLWSQEQALARLAQLQGQFAAQPGNRWRSLADTQYQGIIDFNDKPQAWADWQRGFDFYDAAILLWLEVDARLRTLSAGQRDLDGFTARFFAGGVHGDIRRFDPEALVAALEQYQAGDWSPWLAQRLHAVDGQRPPGLAAAGWELVWSTTPNAMVRDAEADGSTDLQHALGIRLDADGRIGWVGWDSPAAAAGLARDVQVVAVNGLAFSRARLKAALGDAAATGTPLSLLVRQADSYRSLAIDYRGGLRYPQLRRIAGQPDLLTPILRPQR</sequence>
<evidence type="ECO:0000259" key="1">
    <source>
        <dbReference type="Pfam" id="PF05299"/>
    </source>
</evidence>
<keyword evidence="4" id="KW-1185">Reference proteome</keyword>
<dbReference type="Pfam" id="PF05299">
    <property type="entry name" value="Peptidase_M61"/>
    <property type="match status" value="1"/>
</dbReference>
<comment type="caution">
    <text evidence="3">The sequence shown here is derived from an EMBL/GenBank/DDBJ whole genome shotgun (WGS) entry which is preliminary data.</text>
</comment>
<feature type="domain" description="Peptidase M61 N-terminal" evidence="2">
    <location>
        <begin position="39"/>
        <end position="210"/>
    </location>
</feature>
<dbReference type="Gene3D" id="2.60.40.3650">
    <property type="match status" value="1"/>
</dbReference>
<gene>
    <name evidence="3" type="ORF">ABB25_06900</name>
</gene>
<dbReference type="InterPro" id="IPR040756">
    <property type="entry name" value="Peptidase_M61_N"/>
</dbReference>
<dbReference type="AlphaFoldDB" id="A0A0R0BY19"/>
<dbReference type="EMBL" id="LDJH01000011">
    <property type="protein sequence ID" value="KRG58414.1"/>
    <property type="molecule type" value="Genomic_DNA"/>
</dbReference>
<dbReference type="SUPFAM" id="SSF50156">
    <property type="entry name" value="PDZ domain-like"/>
    <property type="match status" value="1"/>
</dbReference>
<organism evidence="3 4">
    <name type="scientific">Stenotrophomonas koreensis</name>
    <dbReference type="NCBI Taxonomy" id="266128"/>
    <lineage>
        <taxon>Bacteria</taxon>
        <taxon>Pseudomonadati</taxon>
        <taxon>Pseudomonadota</taxon>
        <taxon>Gammaproteobacteria</taxon>
        <taxon>Lysobacterales</taxon>
        <taxon>Lysobacteraceae</taxon>
        <taxon>Stenotrophomonas</taxon>
    </lineage>
</organism>